<gene>
    <name evidence="2" type="ORF">QR685DRAFT_528842</name>
</gene>
<sequence length="167" mass="18623">MNSRWSTSQVIQPARLPACARGKESRNKEPADVREPISETPSLQKHIFIRKLGSSLLNASATTTTSKDKKGLFRLRGSHSRLELSNSCTPLTMTLCQVGWEHNQSSRSLLLLPLLPAPKHADRCKSRTTGCGEPPPLLPICDKVCRRKSQQHRAAVSRKVVVHFDTY</sequence>
<protein>
    <submittedName>
        <fullName evidence="2">Uncharacterized protein</fullName>
    </submittedName>
</protein>
<evidence type="ECO:0000313" key="3">
    <source>
        <dbReference type="Proteomes" id="UP001451303"/>
    </source>
</evidence>
<reference evidence="2 3" key="1">
    <citation type="submission" date="2023-09" db="EMBL/GenBank/DDBJ databases">
        <title>Multi-omics analysis of a traditional fermented food reveals byproduct-associated fungal strains for waste-to-food upcycling.</title>
        <authorList>
            <consortium name="Lawrence Berkeley National Laboratory"/>
            <person name="Rekdal V.M."/>
            <person name="Villalobos-Escobedo J.M."/>
            <person name="Rodriguez-Valeron N."/>
            <person name="Garcia M.O."/>
            <person name="Vasquez D.P."/>
            <person name="Damayanti I."/>
            <person name="Sorensen P.M."/>
            <person name="Baidoo E.E."/>
            <person name="De Carvalho A.C."/>
            <person name="Riley R."/>
            <person name="Lipzen A."/>
            <person name="He G."/>
            <person name="Yan M."/>
            <person name="Haridas S."/>
            <person name="Daum C."/>
            <person name="Yoshinaga Y."/>
            <person name="Ng V."/>
            <person name="Grigoriev I.V."/>
            <person name="Munk R."/>
            <person name="Nuraida L."/>
            <person name="Wijaya C.H."/>
            <person name="Morales P.-C."/>
            <person name="Keasling J.D."/>
        </authorList>
    </citation>
    <scope>NUCLEOTIDE SEQUENCE [LARGE SCALE GENOMIC DNA]</scope>
    <source>
        <strain evidence="2 3">FGSC 2613</strain>
    </source>
</reference>
<name>A0ABR3D860_NEUIN</name>
<evidence type="ECO:0000256" key="1">
    <source>
        <dbReference type="SAM" id="MobiDB-lite"/>
    </source>
</evidence>
<comment type="caution">
    <text evidence="2">The sequence shown here is derived from an EMBL/GenBank/DDBJ whole genome shotgun (WGS) entry which is preliminary data.</text>
</comment>
<feature type="compositionally biased region" description="Basic and acidic residues" evidence="1">
    <location>
        <begin position="21"/>
        <end position="37"/>
    </location>
</feature>
<organism evidence="2 3">
    <name type="scientific">Neurospora intermedia</name>
    <dbReference type="NCBI Taxonomy" id="5142"/>
    <lineage>
        <taxon>Eukaryota</taxon>
        <taxon>Fungi</taxon>
        <taxon>Dikarya</taxon>
        <taxon>Ascomycota</taxon>
        <taxon>Pezizomycotina</taxon>
        <taxon>Sordariomycetes</taxon>
        <taxon>Sordariomycetidae</taxon>
        <taxon>Sordariales</taxon>
        <taxon>Sordariaceae</taxon>
        <taxon>Neurospora</taxon>
    </lineage>
</organism>
<dbReference type="Proteomes" id="UP001451303">
    <property type="component" value="Unassembled WGS sequence"/>
</dbReference>
<feature type="region of interest" description="Disordered" evidence="1">
    <location>
        <begin position="16"/>
        <end position="39"/>
    </location>
</feature>
<dbReference type="EMBL" id="JAVLET010000006">
    <property type="protein sequence ID" value="KAL0468799.1"/>
    <property type="molecule type" value="Genomic_DNA"/>
</dbReference>
<evidence type="ECO:0000313" key="2">
    <source>
        <dbReference type="EMBL" id="KAL0468799.1"/>
    </source>
</evidence>
<keyword evidence="3" id="KW-1185">Reference proteome</keyword>
<proteinExistence type="predicted"/>
<accession>A0ABR3D860</accession>